<dbReference type="STRING" id="1217970.SAMN05444002_1698"/>
<evidence type="ECO:0000313" key="2">
    <source>
        <dbReference type="Proteomes" id="UP000184932"/>
    </source>
</evidence>
<reference evidence="2" key="1">
    <citation type="submission" date="2016-11" db="EMBL/GenBank/DDBJ databases">
        <authorList>
            <person name="Varghese N."/>
            <person name="Submissions S."/>
        </authorList>
    </citation>
    <scope>NUCLEOTIDE SEQUENCE [LARGE SCALE GENOMIC DNA]</scope>
    <source>
        <strain evidence="2">DSM 29440</strain>
    </source>
</reference>
<dbReference type="EMBL" id="FSRL01000001">
    <property type="protein sequence ID" value="SIN95081.1"/>
    <property type="molecule type" value="Genomic_DNA"/>
</dbReference>
<accession>A0A1N6FIG9</accession>
<organism evidence="1 2">
    <name type="scientific">Vannielia litorea</name>
    <dbReference type="NCBI Taxonomy" id="1217970"/>
    <lineage>
        <taxon>Bacteria</taxon>
        <taxon>Pseudomonadati</taxon>
        <taxon>Pseudomonadota</taxon>
        <taxon>Alphaproteobacteria</taxon>
        <taxon>Rhodobacterales</taxon>
        <taxon>Paracoccaceae</taxon>
        <taxon>Vannielia</taxon>
    </lineage>
</organism>
<keyword evidence="2" id="KW-1185">Reference proteome</keyword>
<sequence>MFKALTLQPLRLPENGPVRRVRLARASSRGPDYDDKFDFLTLAYAGVWLPHKRSVVLICPKLGPLARLLRSADIRGLGQRLTPTRLRRFRRYDELWLSCDTDPGPAIEVLLPKSAGGARLTCGVLPRVSDFDGLLCLTTKSKDNDLDWIADWALHHVRTQGTEGVVLVDNGSTRYTPDDIVERLAGTGLKSALVLSADLPFGPTAKKAPKNLARFYQTAMLNLSRYWTFRQAAAVAINDVDELFVSRGQRTLYEAAAQSWWGYATAGGRWRLRGPDAGHQPRHAEHVRTHVPERFCKEKYCVVPSGRLGGQAWDVHGVARYQWNDWCRARDQYFLHCQEISTGWKYNRGATGQPSAHSAETAEVLATSLGFEA</sequence>
<protein>
    <recommendedName>
        <fullName evidence="3">Glycosyltransferase family 92 protein</fullName>
    </recommendedName>
</protein>
<evidence type="ECO:0000313" key="1">
    <source>
        <dbReference type="EMBL" id="SIN95081.1"/>
    </source>
</evidence>
<evidence type="ECO:0008006" key="3">
    <source>
        <dbReference type="Google" id="ProtNLM"/>
    </source>
</evidence>
<proteinExistence type="predicted"/>
<dbReference type="Proteomes" id="UP000184932">
    <property type="component" value="Unassembled WGS sequence"/>
</dbReference>
<gene>
    <name evidence="1" type="ORF">SAMN05444002_1698</name>
</gene>
<dbReference type="AlphaFoldDB" id="A0A1N6FIG9"/>
<name>A0A1N6FIG9_9RHOB</name>